<evidence type="ECO:0000313" key="2">
    <source>
        <dbReference type="EMBL" id="KIP63179.1"/>
    </source>
</evidence>
<sequence>MRKIFLYLILSIVATATATAQESQTEYNFLRLPVSAHAAALGGDNVSIIEDDPSLTFSNPALLSSVSDKTLNLNFMTYMEGAITGSAAFNRVVNDKASWAVLGQYINYGKMKETDQNNVQTGEFSAQEIALAGTFSYMLAKNLAGGITARWVASYIGGYSSMAAGIDLGLNYYDPESEFSVSAVAKNLGGQFKAYDEDYGKMPLDLQIGASKRFANMPFRISATLVDLNHWDYSFINHLVCGVELILSDQFYVAGGYNFRRAHDMKIAEGTGEDASKSNHGAGLSFGAGMQLERFKLQVGYAKYHVSANSLLVNVSYSL</sequence>
<organism evidence="2 3">
    <name type="scientific">Prevotella pectinovora</name>
    <dbReference type="NCBI Taxonomy" id="1602169"/>
    <lineage>
        <taxon>Bacteria</taxon>
        <taxon>Pseudomonadati</taxon>
        <taxon>Bacteroidota</taxon>
        <taxon>Bacteroidia</taxon>
        <taxon>Bacteroidales</taxon>
        <taxon>Prevotellaceae</taxon>
        <taxon>Prevotella</taxon>
    </lineage>
</organism>
<reference evidence="2 3" key="1">
    <citation type="submission" date="2015-01" db="EMBL/GenBank/DDBJ databases">
        <title>Comparative genomics of non-oral Prevotella species.</title>
        <authorList>
            <person name="Accetto T."/>
            <person name="Nograsek B."/>
            <person name="Avgustin G."/>
        </authorList>
    </citation>
    <scope>NUCLEOTIDE SEQUENCE [LARGE SCALE GENOMIC DNA]</scope>
    <source>
        <strain evidence="2 3">P5-119</strain>
    </source>
</reference>
<comment type="caution">
    <text evidence="2">The sequence shown here is derived from an EMBL/GenBank/DDBJ whole genome shotgun (WGS) entry which is preliminary data.</text>
</comment>
<gene>
    <name evidence="2" type="ORF">ST44_04495</name>
</gene>
<proteinExistence type="predicted"/>
<dbReference type="EMBL" id="JXQK01000046">
    <property type="protein sequence ID" value="KIP63179.1"/>
    <property type="molecule type" value="Genomic_DNA"/>
</dbReference>
<feature type="chain" id="PRO_5002229317" evidence="1">
    <location>
        <begin position="21"/>
        <end position="319"/>
    </location>
</feature>
<dbReference type="Gene3D" id="2.40.160.60">
    <property type="entry name" value="Outer membrane protein transport protein (OMPP1/FadL/TodX)"/>
    <property type="match status" value="1"/>
</dbReference>
<accession>A0A0D0I6U2</accession>
<dbReference type="AlphaFoldDB" id="A0A0D0I6U2"/>
<protein>
    <submittedName>
        <fullName evidence="2">Histidine kinase</fullName>
    </submittedName>
</protein>
<dbReference type="STRING" id="1602171.ST44_04495"/>
<dbReference type="SUPFAM" id="SSF56935">
    <property type="entry name" value="Porins"/>
    <property type="match status" value="1"/>
</dbReference>
<keyword evidence="2" id="KW-0418">Kinase</keyword>
<evidence type="ECO:0000313" key="3">
    <source>
        <dbReference type="Proteomes" id="UP000032046"/>
    </source>
</evidence>
<dbReference type="NCBIfam" id="NF033709">
    <property type="entry name" value="PorV_fam"/>
    <property type="match status" value="1"/>
</dbReference>
<keyword evidence="1" id="KW-0732">Signal</keyword>
<keyword evidence="2" id="KW-0808">Transferase</keyword>
<dbReference type="NCBIfam" id="NF033711">
    <property type="entry name" value="T9SS_PorQ"/>
    <property type="match status" value="1"/>
</dbReference>
<dbReference type="GO" id="GO:0016301">
    <property type="term" value="F:kinase activity"/>
    <property type="evidence" value="ECO:0007669"/>
    <property type="project" value="UniProtKB-KW"/>
</dbReference>
<evidence type="ECO:0000256" key="1">
    <source>
        <dbReference type="SAM" id="SignalP"/>
    </source>
</evidence>
<keyword evidence="3" id="KW-1185">Reference proteome</keyword>
<dbReference type="RefSeq" id="WP_042518446.1">
    <property type="nucleotide sequence ID" value="NZ_DAIPDX010000043.1"/>
</dbReference>
<dbReference type="Proteomes" id="UP000032046">
    <property type="component" value="Unassembled WGS sequence"/>
</dbReference>
<name>A0A0D0I6U2_9BACT</name>
<feature type="signal peptide" evidence="1">
    <location>
        <begin position="1"/>
        <end position="20"/>
    </location>
</feature>